<dbReference type="CDD" id="cd00088">
    <property type="entry name" value="HPT"/>
    <property type="match status" value="1"/>
</dbReference>
<evidence type="ECO:0000256" key="3">
    <source>
        <dbReference type="ARBA" id="ARBA00012438"/>
    </source>
</evidence>
<comment type="subcellular location">
    <subcellularLocation>
        <location evidence="2">Cytoplasm</location>
    </subcellularLocation>
</comment>
<keyword evidence="11" id="KW-0067">ATP-binding</keyword>
<dbReference type="InterPro" id="IPR036641">
    <property type="entry name" value="HPT_dom_sf"/>
</dbReference>
<dbReference type="InterPro" id="IPR036061">
    <property type="entry name" value="CheW-like_dom_sf"/>
</dbReference>
<keyword evidence="9" id="KW-0547">Nucleotide-binding</keyword>
<evidence type="ECO:0000256" key="11">
    <source>
        <dbReference type="ARBA" id="ARBA00022840"/>
    </source>
</evidence>
<feature type="domain" description="Histidine kinase" evidence="17">
    <location>
        <begin position="338"/>
        <end position="542"/>
    </location>
</feature>
<keyword evidence="6" id="KW-0145">Chemotaxis</keyword>
<evidence type="ECO:0000256" key="2">
    <source>
        <dbReference type="ARBA" id="ARBA00004496"/>
    </source>
</evidence>
<sequence>MPNQTENDSFLEMYIMETSQLLEQLEELILESEEAKHFSKNAVNEIFRIMHTIKGSSAMMHHENIAALSHSLEDIFSFIRVEKPQFIDFSTLSDLILDSIDFIKVEVQKAKNLDTVDGEASSLIESAKSYLSNLKNSRVATNGESQQGNDLQRQDRQAADMIERMLSDRNNDDLNLFHITVYFEAGCEMENVRAFQIVYRLKDIANELYHIPEEIEKEFIVSSEVIRNQGFQIFIRTEKSREEIEQLLSQSSFLQQLKISQINREEERASADESNYSHQRRSIEEKRLNSQHTSFINVNVLRLDELMDLVGELVIAEAMVTQNPDLNGLELEQFQKAARHLQKITNEIQDKVMAIRLVPLTSTFHKMHRVVHDMCKKLGKTAHLQLIGEETEVDKSIVEHISDPIMHLVRNSLDHGIESAEERRISGKPELGAITLEAKNAGGEVIIQVKDDGKGLNRDKILEKAKKSHLLHKNEEELTDKEIYQMIFLPGFSTKEKITEFSGRGVGMDVVVQNISAVGGSVSVDSVPNQGTTISIKIPLTLAIIDGMNTRVGHSYYTLPTTVIKESFRPGKNDVITDPDGNEMIMIRGQCYPILRLHQLYHTKADKLQIHEGILIMVEQEDQCICLFVDELLGEQQVVVKSLPPYIKRIKNIETISGCTLLGDGSISLILDVTGLMKTRI</sequence>
<accession>A0ABS1TP70</accession>
<dbReference type="InterPro" id="IPR010808">
    <property type="entry name" value="CheA_P2-bd"/>
</dbReference>
<dbReference type="Gene3D" id="3.30.70.1110">
    <property type="entry name" value="Histidine kinase CheA-like, P2 response regulator-binding domain"/>
    <property type="match status" value="1"/>
</dbReference>
<dbReference type="InterPro" id="IPR035891">
    <property type="entry name" value="CheY-binding_CheA"/>
</dbReference>
<feature type="domain" description="HPt" evidence="19">
    <location>
        <begin position="3"/>
        <end position="110"/>
    </location>
</feature>
<dbReference type="SUPFAM" id="SSF55874">
    <property type="entry name" value="ATPase domain of HSP90 chaperone/DNA topoisomerase II/histidine kinase"/>
    <property type="match status" value="1"/>
</dbReference>
<evidence type="ECO:0000256" key="10">
    <source>
        <dbReference type="ARBA" id="ARBA00022777"/>
    </source>
</evidence>
<keyword evidence="12" id="KW-0902">Two-component regulatory system</keyword>
<gene>
    <name evidence="20" type="ORF">JK635_12900</name>
</gene>
<dbReference type="InterPro" id="IPR002545">
    <property type="entry name" value="CheW-lke_dom"/>
</dbReference>
<dbReference type="PRINTS" id="PR00344">
    <property type="entry name" value="BCTRLSENSOR"/>
</dbReference>
<comment type="function">
    <text evidence="13">Involved in the transmission of sensory signals from the chemoreceptors to the flagellar motors. CheA is autophosphorylated; it can transfer its phosphate group to either CheB or CheY.</text>
</comment>
<dbReference type="InterPro" id="IPR003594">
    <property type="entry name" value="HATPase_dom"/>
</dbReference>
<evidence type="ECO:0000256" key="16">
    <source>
        <dbReference type="SAM" id="MobiDB-lite"/>
    </source>
</evidence>
<dbReference type="InterPro" id="IPR037052">
    <property type="entry name" value="CheA-like_P2_sf"/>
</dbReference>
<dbReference type="InterPro" id="IPR004358">
    <property type="entry name" value="Sig_transdc_His_kin-like_C"/>
</dbReference>
<dbReference type="PANTHER" id="PTHR43395:SF10">
    <property type="entry name" value="CHEMOTAXIS PROTEIN CHEA"/>
    <property type="match status" value="1"/>
</dbReference>
<comment type="caution">
    <text evidence="20">The sequence shown here is derived from an EMBL/GenBank/DDBJ whole genome shotgun (WGS) entry which is preliminary data.</text>
</comment>
<evidence type="ECO:0000256" key="8">
    <source>
        <dbReference type="ARBA" id="ARBA00022679"/>
    </source>
</evidence>
<dbReference type="InterPro" id="IPR036097">
    <property type="entry name" value="HisK_dim/P_sf"/>
</dbReference>
<dbReference type="PROSITE" id="PS50109">
    <property type="entry name" value="HIS_KIN"/>
    <property type="match status" value="1"/>
</dbReference>
<dbReference type="PROSITE" id="PS50851">
    <property type="entry name" value="CHEW"/>
    <property type="match status" value="1"/>
</dbReference>
<keyword evidence="7 14" id="KW-0597">Phosphoprotein</keyword>
<evidence type="ECO:0000256" key="1">
    <source>
        <dbReference type="ARBA" id="ARBA00000085"/>
    </source>
</evidence>
<dbReference type="Gene3D" id="3.30.565.10">
    <property type="entry name" value="Histidine kinase-like ATPase, C-terminal domain"/>
    <property type="match status" value="1"/>
</dbReference>
<dbReference type="Pfam" id="PF01584">
    <property type="entry name" value="CheW"/>
    <property type="match status" value="1"/>
</dbReference>
<evidence type="ECO:0000259" key="17">
    <source>
        <dbReference type="PROSITE" id="PS50109"/>
    </source>
</evidence>
<dbReference type="SMART" id="SM01231">
    <property type="entry name" value="H-kinase_dim"/>
    <property type="match status" value="1"/>
</dbReference>
<evidence type="ECO:0000256" key="4">
    <source>
        <dbReference type="ARBA" id="ARBA00021495"/>
    </source>
</evidence>
<keyword evidence="8" id="KW-0808">Transferase</keyword>
<dbReference type="SMART" id="SM00073">
    <property type="entry name" value="HPT"/>
    <property type="match status" value="1"/>
</dbReference>
<dbReference type="InterPro" id="IPR051315">
    <property type="entry name" value="Bact_Chemotaxis_CheA"/>
</dbReference>
<dbReference type="CDD" id="cd16916">
    <property type="entry name" value="HATPase_CheA-like"/>
    <property type="match status" value="1"/>
</dbReference>
<evidence type="ECO:0000313" key="21">
    <source>
        <dbReference type="Proteomes" id="UP000623967"/>
    </source>
</evidence>
<keyword evidence="5" id="KW-0963">Cytoplasm</keyword>
<protein>
    <recommendedName>
        <fullName evidence="4">Chemotaxis protein CheA</fullName>
        <ecNumber evidence="3">2.7.13.3</ecNumber>
    </recommendedName>
</protein>
<reference evidence="20 21" key="1">
    <citation type="submission" date="2021-01" db="EMBL/GenBank/DDBJ databases">
        <title>Genome public.</title>
        <authorList>
            <person name="Liu C."/>
            <person name="Sun Q."/>
        </authorList>
    </citation>
    <scope>NUCLEOTIDE SEQUENCE [LARGE SCALE GENOMIC DNA]</scope>
    <source>
        <strain evidence="20 21">YIM B02564</strain>
    </source>
</reference>
<dbReference type="RefSeq" id="WP_202654376.1">
    <property type="nucleotide sequence ID" value="NZ_JAESWB010000171.1"/>
</dbReference>
<dbReference type="EMBL" id="JAESWB010000171">
    <property type="protein sequence ID" value="MBL4953106.1"/>
    <property type="molecule type" value="Genomic_DNA"/>
</dbReference>
<evidence type="ECO:0000256" key="14">
    <source>
        <dbReference type="PROSITE-ProRule" id="PRU00110"/>
    </source>
</evidence>
<dbReference type="SMART" id="SM00260">
    <property type="entry name" value="CheW"/>
    <property type="match status" value="1"/>
</dbReference>
<keyword evidence="15" id="KW-0175">Coiled coil</keyword>
<feature type="region of interest" description="Disordered" evidence="16">
    <location>
        <begin position="265"/>
        <end position="284"/>
    </location>
</feature>
<evidence type="ECO:0000256" key="9">
    <source>
        <dbReference type="ARBA" id="ARBA00022741"/>
    </source>
</evidence>
<dbReference type="Pfam" id="PF01627">
    <property type="entry name" value="Hpt"/>
    <property type="match status" value="1"/>
</dbReference>
<dbReference type="Gene3D" id="1.20.120.160">
    <property type="entry name" value="HPT domain"/>
    <property type="match status" value="1"/>
</dbReference>
<dbReference type="InterPro" id="IPR037006">
    <property type="entry name" value="CheA-like_homodim_sf"/>
</dbReference>
<dbReference type="Pfam" id="PF02518">
    <property type="entry name" value="HATPase_c"/>
    <property type="match status" value="1"/>
</dbReference>
<evidence type="ECO:0000256" key="13">
    <source>
        <dbReference type="ARBA" id="ARBA00035100"/>
    </source>
</evidence>
<evidence type="ECO:0000259" key="19">
    <source>
        <dbReference type="PROSITE" id="PS50894"/>
    </source>
</evidence>
<dbReference type="Gene3D" id="2.30.30.40">
    <property type="entry name" value="SH3 Domains"/>
    <property type="match status" value="1"/>
</dbReference>
<keyword evidence="10" id="KW-0418">Kinase</keyword>
<dbReference type="Pfam" id="PF07194">
    <property type="entry name" value="P2"/>
    <property type="match status" value="1"/>
</dbReference>
<dbReference type="InterPro" id="IPR004105">
    <property type="entry name" value="CheA-like_dim"/>
</dbReference>
<evidence type="ECO:0000256" key="5">
    <source>
        <dbReference type="ARBA" id="ARBA00022490"/>
    </source>
</evidence>
<proteinExistence type="predicted"/>
<dbReference type="SMART" id="SM00387">
    <property type="entry name" value="HATPase_c"/>
    <property type="match status" value="1"/>
</dbReference>
<evidence type="ECO:0000256" key="12">
    <source>
        <dbReference type="ARBA" id="ARBA00023012"/>
    </source>
</evidence>
<dbReference type="InterPro" id="IPR008207">
    <property type="entry name" value="Sig_transdc_His_kin_Hpt_dom"/>
</dbReference>
<evidence type="ECO:0000256" key="7">
    <source>
        <dbReference type="ARBA" id="ARBA00022553"/>
    </source>
</evidence>
<dbReference type="SUPFAM" id="SSF47384">
    <property type="entry name" value="Homodimeric domain of signal transducing histidine kinase"/>
    <property type="match status" value="1"/>
</dbReference>
<keyword evidence="21" id="KW-1185">Reference proteome</keyword>
<dbReference type="SUPFAM" id="SSF50341">
    <property type="entry name" value="CheW-like"/>
    <property type="match status" value="1"/>
</dbReference>
<feature type="modified residue" description="Phosphohistidine" evidence="14">
    <location>
        <position position="51"/>
    </location>
</feature>
<dbReference type="InterPro" id="IPR005467">
    <property type="entry name" value="His_kinase_dom"/>
</dbReference>
<dbReference type="PROSITE" id="PS50894">
    <property type="entry name" value="HPT"/>
    <property type="match status" value="1"/>
</dbReference>
<dbReference type="PANTHER" id="PTHR43395">
    <property type="entry name" value="SENSOR HISTIDINE KINASE CHEA"/>
    <property type="match status" value="1"/>
</dbReference>
<feature type="coiled-coil region" evidence="15">
    <location>
        <begin position="15"/>
        <end position="42"/>
    </location>
</feature>
<dbReference type="SUPFAM" id="SSF47226">
    <property type="entry name" value="Histidine-containing phosphotransfer domain, HPT domain"/>
    <property type="match status" value="1"/>
</dbReference>
<evidence type="ECO:0000256" key="15">
    <source>
        <dbReference type="SAM" id="Coils"/>
    </source>
</evidence>
<dbReference type="SUPFAM" id="SSF55052">
    <property type="entry name" value="CheY-binding domain of CheA"/>
    <property type="match status" value="1"/>
</dbReference>
<organism evidence="20 21">
    <name type="scientific">Neobacillus paridis</name>
    <dbReference type="NCBI Taxonomy" id="2803862"/>
    <lineage>
        <taxon>Bacteria</taxon>
        <taxon>Bacillati</taxon>
        <taxon>Bacillota</taxon>
        <taxon>Bacilli</taxon>
        <taxon>Bacillales</taxon>
        <taxon>Bacillaceae</taxon>
        <taxon>Neobacillus</taxon>
    </lineage>
</organism>
<name>A0ABS1TP70_9BACI</name>
<dbReference type="Gene3D" id="1.10.287.560">
    <property type="entry name" value="Histidine kinase CheA-like, homodimeric domain"/>
    <property type="match status" value="1"/>
</dbReference>
<comment type="catalytic activity">
    <reaction evidence="1">
        <text>ATP + protein L-histidine = ADP + protein N-phospho-L-histidine.</text>
        <dbReference type="EC" id="2.7.13.3"/>
    </reaction>
</comment>
<dbReference type="Proteomes" id="UP000623967">
    <property type="component" value="Unassembled WGS sequence"/>
</dbReference>
<evidence type="ECO:0000313" key="20">
    <source>
        <dbReference type="EMBL" id="MBL4953106.1"/>
    </source>
</evidence>
<dbReference type="Pfam" id="PF02895">
    <property type="entry name" value="H-kinase_dim"/>
    <property type="match status" value="1"/>
</dbReference>
<feature type="domain" description="CheW-like" evidence="18">
    <location>
        <begin position="544"/>
        <end position="681"/>
    </location>
</feature>
<dbReference type="EC" id="2.7.13.3" evidence="3"/>
<dbReference type="InterPro" id="IPR036890">
    <property type="entry name" value="HATPase_C_sf"/>
</dbReference>
<evidence type="ECO:0000259" key="18">
    <source>
        <dbReference type="PROSITE" id="PS50851"/>
    </source>
</evidence>
<evidence type="ECO:0000256" key="6">
    <source>
        <dbReference type="ARBA" id="ARBA00022500"/>
    </source>
</evidence>